<gene>
    <name evidence="2" type="ORF">APHIGO_LOCUS9269</name>
</gene>
<feature type="compositionally biased region" description="Low complexity" evidence="1">
    <location>
        <begin position="434"/>
        <end position="451"/>
    </location>
</feature>
<evidence type="ECO:0000313" key="3">
    <source>
        <dbReference type="Proteomes" id="UP001154329"/>
    </source>
</evidence>
<name>A0A9P0NND5_APHGO</name>
<reference evidence="2" key="1">
    <citation type="submission" date="2022-02" db="EMBL/GenBank/DDBJ databases">
        <authorList>
            <person name="King R."/>
        </authorList>
    </citation>
    <scope>NUCLEOTIDE SEQUENCE</scope>
</reference>
<sequence length="560" mass="59162">MYFKCTITTCITRKFETNRCKYFYYYNNILLSVRVFFVQQMALKIWTFLLVMSLPAAERGRGFGSLAATVLGNIDYHKIQQKLFSPNSISDGGDVIIRPAVPPILWWTGHRVDKRAAPKITNKNPFVQAAAASSAGPLADGRCMARVQSALGDMMSAATGGGAKNGNRRHTAAAAASPHPASGFMDLSGYALHQRLRTAPGAEMYVTGMRAKVMPPRDAAAAESSPGGFDNGGGGAGSGTWARVDGCRYDPLGNTLEARMRFGRTLMVSGSVRLLYGGGGGGGGVAGAGETGCDMTLRLRPRAGLGFTAAPLTVPEKSPPNRLTAMPTMTIRTTATFIDPDPADDPAGAYVSVHSYNCVGGAAGFPGNRERPVATDAASSDRYEQFLSSELGSGGGSTSDELLLSAGGEIDLDADDGGGGADSSGFGDERSGRRPSPSSSSFTSSSDETTPADNPPVSVDFPYVSAGFVNPPAPSPEPRLHRIQYHNKLPQHPMLTISSATASAANSPHHQQSQDQLLMEMEDVFVRGVRSLLAKHMERTLKPVLKDSLMANMGYTVSYG</sequence>
<evidence type="ECO:0000256" key="1">
    <source>
        <dbReference type="SAM" id="MobiDB-lite"/>
    </source>
</evidence>
<accession>A0A9P0NND5</accession>
<dbReference type="EMBL" id="OU899036">
    <property type="protein sequence ID" value="CAH1732839.1"/>
    <property type="molecule type" value="Genomic_DNA"/>
</dbReference>
<feature type="compositionally biased region" description="Basic and acidic residues" evidence="1">
    <location>
        <begin position="368"/>
        <end position="381"/>
    </location>
</feature>
<feature type="region of interest" description="Disordered" evidence="1">
    <location>
        <begin position="160"/>
        <end position="179"/>
    </location>
</feature>
<proteinExistence type="predicted"/>
<dbReference type="Proteomes" id="UP001154329">
    <property type="component" value="Chromosome 3"/>
</dbReference>
<protein>
    <submittedName>
        <fullName evidence="2">Uncharacterized protein</fullName>
    </submittedName>
</protein>
<feature type="region of interest" description="Disordered" evidence="1">
    <location>
        <begin position="362"/>
        <end position="381"/>
    </location>
</feature>
<feature type="region of interest" description="Disordered" evidence="1">
    <location>
        <begin position="409"/>
        <end position="458"/>
    </location>
</feature>
<evidence type="ECO:0000313" key="2">
    <source>
        <dbReference type="EMBL" id="CAH1732839.1"/>
    </source>
</evidence>
<organism evidence="2 3">
    <name type="scientific">Aphis gossypii</name>
    <name type="common">Cotton aphid</name>
    <dbReference type="NCBI Taxonomy" id="80765"/>
    <lineage>
        <taxon>Eukaryota</taxon>
        <taxon>Metazoa</taxon>
        <taxon>Ecdysozoa</taxon>
        <taxon>Arthropoda</taxon>
        <taxon>Hexapoda</taxon>
        <taxon>Insecta</taxon>
        <taxon>Pterygota</taxon>
        <taxon>Neoptera</taxon>
        <taxon>Paraneoptera</taxon>
        <taxon>Hemiptera</taxon>
        <taxon>Sternorrhyncha</taxon>
        <taxon>Aphidomorpha</taxon>
        <taxon>Aphidoidea</taxon>
        <taxon>Aphididae</taxon>
        <taxon>Aphidini</taxon>
        <taxon>Aphis</taxon>
        <taxon>Aphis</taxon>
    </lineage>
</organism>
<reference evidence="2" key="2">
    <citation type="submission" date="2022-10" db="EMBL/GenBank/DDBJ databases">
        <authorList>
            <consortium name="ENA_rothamsted_submissions"/>
            <consortium name="culmorum"/>
            <person name="King R."/>
        </authorList>
    </citation>
    <scope>NUCLEOTIDE SEQUENCE</scope>
</reference>
<dbReference type="AlphaFoldDB" id="A0A9P0NND5"/>
<keyword evidence="3" id="KW-1185">Reference proteome</keyword>